<sequence length="290" mass="32660">MTATITKPATAKKTPSPYRRLHVIIPIEDMLWASKQKSSVTQLWQECWTADPYGSRWMPLSTNLGYSTFIQAKKVLAQSGLFIFKPDKSTTDGRETVGWVVRNVHGSRQKEFWELDSKNEELDSTNKEVNSNPEGIDARNLAPILVETQPPSEVHEPSQSSHEHITNSSKEFVMCESSAPSETAIAPLEGATPSSVAEENVESPAATEEKWSDEARTARRLLRPMRQEKLKMAQRVAKNPGFDFLLSCWEDDVLRFVIRKLLVAFPQWGIACVDEELVNSNLVQENFPGE</sequence>
<dbReference type="Proteomes" id="UP000232003">
    <property type="component" value="Chromosome"/>
</dbReference>
<gene>
    <name evidence="2" type="ORF">COO91_03411</name>
</gene>
<feature type="region of interest" description="Disordered" evidence="1">
    <location>
        <begin position="191"/>
        <end position="213"/>
    </location>
</feature>
<keyword evidence="3" id="KW-1185">Reference proteome</keyword>
<protein>
    <submittedName>
        <fullName evidence="2">Methyl-accepting chemotaxis protein</fullName>
    </submittedName>
</protein>
<dbReference type="RefSeq" id="WP_100899100.1">
    <property type="nucleotide sequence ID" value="NZ_CAWNNC010000001.1"/>
</dbReference>
<dbReference type="KEGG" id="nfl:COO91_03411"/>
<reference evidence="2 3" key="1">
    <citation type="submission" date="2017-11" db="EMBL/GenBank/DDBJ databases">
        <title>Complete genome of a free-living desiccation-tolerant cyanobacterium and its photosynthetic adaptation to extreme terrestrial habitat.</title>
        <authorList>
            <person name="Shang J."/>
        </authorList>
    </citation>
    <scope>NUCLEOTIDE SEQUENCE [LARGE SCALE GENOMIC DNA]</scope>
    <source>
        <strain evidence="2 3">CCNUN1</strain>
    </source>
</reference>
<evidence type="ECO:0000313" key="2">
    <source>
        <dbReference type="EMBL" id="AUB37466.1"/>
    </source>
</evidence>
<evidence type="ECO:0000256" key="1">
    <source>
        <dbReference type="SAM" id="MobiDB-lite"/>
    </source>
</evidence>
<accession>A0A2K8SPS2</accession>
<proteinExistence type="predicted"/>
<dbReference type="AlphaFoldDB" id="A0A2K8SPS2"/>
<name>A0A2K8SPS2_9NOSO</name>
<organism evidence="2 3">
    <name type="scientific">Nostoc flagelliforme CCNUN1</name>
    <dbReference type="NCBI Taxonomy" id="2038116"/>
    <lineage>
        <taxon>Bacteria</taxon>
        <taxon>Bacillati</taxon>
        <taxon>Cyanobacteriota</taxon>
        <taxon>Cyanophyceae</taxon>
        <taxon>Nostocales</taxon>
        <taxon>Nostocaceae</taxon>
        <taxon>Nostoc</taxon>
    </lineage>
</organism>
<evidence type="ECO:0000313" key="3">
    <source>
        <dbReference type="Proteomes" id="UP000232003"/>
    </source>
</evidence>
<dbReference type="EMBL" id="CP024785">
    <property type="protein sequence ID" value="AUB37466.1"/>
    <property type="molecule type" value="Genomic_DNA"/>
</dbReference>
<dbReference type="OrthoDB" id="475980at2"/>